<accession>I7GKS5</accession>
<organism evidence="1">
    <name type="scientific">Macaca fascicularis</name>
    <name type="common">Crab-eating macaque</name>
    <name type="synonym">Cynomolgus monkey</name>
    <dbReference type="NCBI Taxonomy" id="9541"/>
    <lineage>
        <taxon>Eukaryota</taxon>
        <taxon>Metazoa</taxon>
        <taxon>Chordata</taxon>
        <taxon>Craniata</taxon>
        <taxon>Vertebrata</taxon>
        <taxon>Euteleostomi</taxon>
        <taxon>Mammalia</taxon>
        <taxon>Eutheria</taxon>
        <taxon>Euarchontoglires</taxon>
        <taxon>Primates</taxon>
        <taxon>Haplorrhini</taxon>
        <taxon>Catarrhini</taxon>
        <taxon>Cercopithecidae</taxon>
        <taxon>Cercopithecinae</taxon>
        <taxon>Macaca</taxon>
    </lineage>
</organism>
<reference evidence="1" key="1">
    <citation type="journal article" date="2007" name="PLoS Biol.">
        <title>Rate of evolution in brain-expressed genes in humans and other primates.</title>
        <authorList>
            <person name="Wang H.-Y."/>
            <person name="Chien H.-C."/>
            <person name="Osada N."/>
            <person name="Hashimoto K."/>
            <person name="Sugano S."/>
            <person name="Gojobori T."/>
            <person name="Chou C.-K."/>
            <person name="Tsai S.-F."/>
            <person name="Wu C.-I."/>
            <person name="Shen C.-K.J."/>
        </authorList>
    </citation>
    <scope>NUCLEOTIDE SEQUENCE</scope>
</reference>
<sequence length="85" mass="8973">MDEVIAISHLQSISLAQILWSLKILPRCHPDPTAGEPYAYVVGRATVDGGWRGRGGAQRICGAGGLNASQDGRSGTSEQLHVCQS</sequence>
<proteinExistence type="evidence at transcript level"/>
<dbReference type="VEuPathDB" id="HostDB:ENSMFAG00000021919"/>
<dbReference type="AlphaFoldDB" id="I7GKS5"/>
<evidence type="ECO:0000313" key="1">
    <source>
        <dbReference type="EMBL" id="BAE88871.1"/>
    </source>
</evidence>
<name>I7GKS5_MACFA</name>
<dbReference type="OMA" id="LPHCHPD"/>
<protein>
    <submittedName>
        <fullName evidence="1">Macaca fascicularis brain cDNA, clone: QtrA-17494</fullName>
    </submittedName>
</protein>
<dbReference type="EMBL" id="AB171808">
    <property type="protein sequence ID" value="BAE88871.1"/>
    <property type="molecule type" value="mRNA"/>
</dbReference>